<keyword evidence="3" id="KW-1185">Reference proteome</keyword>
<sequence>MSQNIKNSLIYIFYVSTFFLSIHAQTAVEETPTADHIKTIQFISEEEFSGVPILKLGEPFTLEFDDINGDEADYYYRISYYNFDWTPSQLYKNEYLDGFDEIRIVTYENSFNTLQMYSHYTLSIPNEDTRALKVSGNYMIEIYNDDDEVVFARKFIVHESLASVKVYTKRSRNLNFINTRQSVHFEISSPRKILRNPKQTVNTLVMKNNDIKGAITNLKPQFTIANDLIYRYDQESSFDGGNEFLFFDSKDIRASTANIQRIELEDLYHNYLYKDVVRANRRYTYNPDINGNFVVRNLNAENNNVEADYVWMHFFLECYEPLEGGEIHIFGNFNNYTLDESTKLKYDKENAIYYLQKLFKQGFYNYKYVLLKPDGTIAQGFISGDFDETENEYTVIPYYRPPGGRYDRAIGRGIGNSKNITN</sequence>
<dbReference type="AlphaFoldDB" id="A0A504IYA5"/>
<evidence type="ECO:0000313" key="2">
    <source>
        <dbReference type="EMBL" id="TPN83034.1"/>
    </source>
</evidence>
<feature type="domain" description="Type 9 secretion system plug protein N-terminal" evidence="1">
    <location>
        <begin position="37"/>
        <end position="159"/>
    </location>
</feature>
<proteinExistence type="predicted"/>
<gene>
    <name evidence="2" type="ORF">FHK87_21670</name>
</gene>
<dbReference type="EMBL" id="VFWZ01000008">
    <property type="protein sequence ID" value="TPN83034.1"/>
    <property type="molecule type" value="Genomic_DNA"/>
</dbReference>
<dbReference type="Pfam" id="PF17116">
    <property type="entry name" value="T9SS_plug_1st"/>
    <property type="match status" value="1"/>
</dbReference>
<dbReference type="RefSeq" id="WP_140596637.1">
    <property type="nucleotide sequence ID" value="NZ_VFWZ01000008.1"/>
</dbReference>
<protein>
    <submittedName>
        <fullName evidence="2">DUF5103 domain-containing protein</fullName>
    </submittedName>
</protein>
<name>A0A504IYA5_9FLAO</name>
<reference evidence="2 3" key="1">
    <citation type="submission" date="2019-06" db="EMBL/GenBank/DDBJ databases">
        <authorList>
            <person name="Meng X."/>
        </authorList>
    </citation>
    <scope>NUCLEOTIDE SEQUENCE [LARGE SCALE GENOMIC DNA]</scope>
    <source>
        <strain evidence="2 3">M625</strain>
    </source>
</reference>
<dbReference type="Proteomes" id="UP000315540">
    <property type="component" value="Unassembled WGS sequence"/>
</dbReference>
<dbReference type="InterPro" id="IPR031345">
    <property type="entry name" value="T9SS_Plug_N"/>
</dbReference>
<organism evidence="2 3">
    <name type="scientific">Aquimarina algicola</name>
    <dbReference type="NCBI Taxonomy" id="2589995"/>
    <lineage>
        <taxon>Bacteria</taxon>
        <taxon>Pseudomonadati</taxon>
        <taxon>Bacteroidota</taxon>
        <taxon>Flavobacteriia</taxon>
        <taxon>Flavobacteriales</taxon>
        <taxon>Flavobacteriaceae</taxon>
        <taxon>Aquimarina</taxon>
    </lineage>
</organism>
<dbReference type="OrthoDB" id="1522602at2"/>
<comment type="caution">
    <text evidence="2">The sequence shown here is derived from an EMBL/GenBank/DDBJ whole genome shotgun (WGS) entry which is preliminary data.</text>
</comment>
<evidence type="ECO:0000313" key="3">
    <source>
        <dbReference type="Proteomes" id="UP000315540"/>
    </source>
</evidence>
<accession>A0A504IYA5</accession>
<evidence type="ECO:0000259" key="1">
    <source>
        <dbReference type="Pfam" id="PF17116"/>
    </source>
</evidence>